<dbReference type="Gene3D" id="2.60.40.10">
    <property type="entry name" value="Immunoglobulins"/>
    <property type="match status" value="3"/>
</dbReference>
<dbReference type="SUPFAM" id="SSF48726">
    <property type="entry name" value="Immunoglobulin"/>
    <property type="match status" value="3"/>
</dbReference>
<dbReference type="EMBL" id="CATNWA010015459">
    <property type="protein sequence ID" value="CAI9583584.1"/>
    <property type="molecule type" value="Genomic_DNA"/>
</dbReference>
<protein>
    <recommendedName>
        <fullName evidence="2">Ig-like domain-containing protein</fullName>
    </recommendedName>
</protein>
<name>A0ABN9EFL5_9NEOB</name>
<evidence type="ECO:0000259" key="2">
    <source>
        <dbReference type="PROSITE" id="PS50835"/>
    </source>
</evidence>
<dbReference type="PANTHER" id="PTHR23411">
    <property type="entry name" value="TAPASIN"/>
    <property type="match status" value="1"/>
</dbReference>
<comment type="caution">
    <text evidence="3">The sequence shown here is derived from an EMBL/GenBank/DDBJ whole genome shotgun (WGS) entry which is preliminary data.</text>
</comment>
<dbReference type="PROSITE" id="PS00290">
    <property type="entry name" value="IG_MHC"/>
    <property type="match status" value="1"/>
</dbReference>
<keyword evidence="1" id="KW-0393">Immunoglobulin domain</keyword>
<reference evidence="3" key="1">
    <citation type="submission" date="2023-05" db="EMBL/GenBank/DDBJ databases">
        <authorList>
            <person name="Stuckert A."/>
        </authorList>
    </citation>
    <scope>NUCLEOTIDE SEQUENCE</scope>
</reference>
<feature type="domain" description="Ig-like" evidence="2">
    <location>
        <begin position="109"/>
        <end position="205"/>
    </location>
</feature>
<accession>A0ABN9EFL5</accession>
<dbReference type="InterPro" id="IPR036179">
    <property type="entry name" value="Ig-like_dom_sf"/>
</dbReference>
<dbReference type="Pfam" id="PF07654">
    <property type="entry name" value="C1-set"/>
    <property type="match status" value="2"/>
</dbReference>
<sequence length="277" mass="30460">SAVPSAPSLFPLISCGTSQEQTTTIGCLAKNFLPDSIEFTWVDKGNNNYSDGLKKYNSVLQNGGTYTASSQIKVPTDKWENSDPYKCTAKHTENTKSVVLQLSKVAMKPTVTIHPPIKEDIDLNGNATIACIISGFYPKNIAVSWMKNQELIHDSVTEEAVSNGNGSFTVVSFIVVSKKDWDTDVTFSCVVKHAASDFQEMKNLSKSIVCDFQIPAGEIKVTAVPPSFETIYFQNTAPLTCIISNMNTKDGLEVIWYSNTEKITNTKIEDPEYDTSL</sequence>
<dbReference type="InterPro" id="IPR003597">
    <property type="entry name" value="Ig_C1-set"/>
</dbReference>
<dbReference type="SMART" id="SM00407">
    <property type="entry name" value="IGc1"/>
    <property type="match status" value="2"/>
</dbReference>
<keyword evidence="4" id="KW-1185">Reference proteome</keyword>
<dbReference type="InterPro" id="IPR003006">
    <property type="entry name" value="Ig/MHC_CS"/>
</dbReference>
<evidence type="ECO:0000313" key="4">
    <source>
        <dbReference type="Proteomes" id="UP001162483"/>
    </source>
</evidence>
<dbReference type="InterPro" id="IPR050380">
    <property type="entry name" value="Immune_Resp_Modulators"/>
</dbReference>
<dbReference type="InterPro" id="IPR013783">
    <property type="entry name" value="Ig-like_fold"/>
</dbReference>
<dbReference type="PROSITE" id="PS50835">
    <property type="entry name" value="IG_LIKE"/>
    <property type="match status" value="2"/>
</dbReference>
<dbReference type="Proteomes" id="UP001162483">
    <property type="component" value="Unassembled WGS sequence"/>
</dbReference>
<dbReference type="InterPro" id="IPR007110">
    <property type="entry name" value="Ig-like_dom"/>
</dbReference>
<evidence type="ECO:0000256" key="1">
    <source>
        <dbReference type="ARBA" id="ARBA00023319"/>
    </source>
</evidence>
<organism evidence="3 4">
    <name type="scientific">Staurois parvus</name>
    <dbReference type="NCBI Taxonomy" id="386267"/>
    <lineage>
        <taxon>Eukaryota</taxon>
        <taxon>Metazoa</taxon>
        <taxon>Chordata</taxon>
        <taxon>Craniata</taxon>
        <taxon>Vertebrata</taxon>
        <taxon>Euteleostomi</taxon>
        <taxon>Amphibia</taxon>
        <taxon>Batrachia</taxon>
        <taxon>Anura</taxon>
        <taxon>Neobatrachia</taxon>
        <taxon>Ranoidea</taxon>
        <taxon>Ranidae</taxon>
        <taxon>Staurois</taxon>
    </lineage>
</organism>
<feature type="non-terminal residue" evidence="3">
    <location>
        <position position="1"/>
    </location>
</feature>
<feature type="domain" description="Ig-like" evidence="2">
    <location>
        <begin position="7"/>
        <end position="103"/>
    </location>
</feature>
<gene>
    <name evidence="3" type="ORF">SPARVUS_LOCUS9839521</name>
</gene>
<evidence type="ECO:0000313" key="3">
    <source>
        <dbReference type="EMBL" id="CAI9583584.1"/>
    </source>
</evidence>
<proteinExistence type="predicted"/>